<protein>
    <submittedName>
        <fullName evidence="1">Uncharacterized protein</fullName>
    </submittedName>
</protein>
<evidence type="ECO:0000313" key="2">
    <source>
        <dbReference type="Proteomes" id="UP001165960"/>
    </source>
</evidence>
<gene>
    <name evidence="1" type="ORF">DSO57_1039613</name>
</gene>
<organism evidence="1 2">
    <name type="scientific">Entomophthora muscae</name>
    <dbReference type="NCBI Taxonomy" id="34485"/>
    <lineage>
        <taxon>Eukaryota</taxon>
        <taxon>Fungi</taxon>
        <taxon>Fungi incertae sedis</taxon>
        <taxon>Zoopagomycota</taxon>
        <taxon>Entomophthoromycotina</taxon>
        <taxon>Entomophthoromycetes</taxon>
        <taxon>Entomophthorales</taxon>
        <taxon>Entomophthoraceae</taxon>
        <taxon>Entomophthora</taxon>
    </lineage>
</organism>
<reference evidence="1" key="1">
    <citation type="submission" date="2022-04" db="EMBL/GenBank/DDBJ databases">
        <title>Genome of the entomopathogenic fungus Entomophthora muscae.</title>
        <authorList>
            <person name="Elya C."/>
            <person name="Lovett B.R."/>
            <person name="Lee E."/>
            <person name="Macias A.M."/>
            <person name="Hajek A.E."/>
            <person name="De Bivort B.L."/>
            <person name="Kasson M.T."/>
            <person name="De Fine Licht H.H."/>
            <person name="Stajich J.E."/>
        </authorList>
    </citation>
    <scope>NUCLEOTIDE SEQUENCE</scope>
    <source>
        <strain evidence="1">Berkeley</strain>
    </source>
</reference>
<evidence type="ECO:0000313" key="1">
    <source>
        <dbReference type="EMBL" id="KAJ9084533.1"/>
    </source>
</evidence>
<comment type="caution">
    <text evidence="1">The sequence shown here is derived from an EMBL/GenBank/DDBJ whole genome shotgun (WGS) entry which is preliminary data.</text>
</comment>
<keyword evidence="2" id="KW-1185">Reference proteome</keyword>
<dbReference type="EMBL" id="QTSX02000833">
    <property type="protein sequence ID" value="KAJ9084533.1"/>
    <property type="molecule type" value="Genomic_DNA"/>
</dbReference>
<dbReference type="Proteomes" id="UP001165960">
    <property type="component" value="Unassembled WGS sequence"/>
</dbReference>
<name>A0ACC2UBX6_9FUNG</name>
<proteinExistence type="predicted"/>
<sequence length="131" mass="14858">MQLLLTHMPVRHLAGCSVNFTASALFLEVPDLKPKETVEPICKVLYLQNSVAKIPISDFVVVCFGFLRQHFPNAYAWRFLPAHFNLRLLPILNLLSGWYFIPLSAKASKFCGSSTIAVWPWILIGVVPIWF</sequence>
<accession>A0ACC2UBX6</accession>